<keyword evidence="2 6" id="KW-0963">Cytoplasm</keyword>
<dbReference type="PROSITE" id="PS00388">
    <property type="entry name" value="PROTEASOME_ALPHA_1"/>
    <property type="match status" value="1"/>
</dbReference>
<reference evidence="8 9" key="1">
    <citation type="journal article" date="2023" name="Elife">
        <title>Identification of key yeast species and microbe-microbe interactions impacting larval growth of Drosophila in the wild.</title>
        <authorList>
            <person name="Mure A."/>
            <person name="Sugiura Y."/>
            <person name="Maeda R."/>
            <person name="Honda K."/>
            <person name="Sakurai N."/>
            <person name="Takahashi Y."/>
            <person name="Watada M."/>
            <person name="Katoh T."/>
            <person name="Gotoh A."/>
            <person name="Gotoh Y."/>
            <person name="Taniguchi I."/>
            <person name="Nakamura K."/>
            <person name="Hayashi T."/>
            <person name="Katayama T."/>
            <person name="Uemura T."/>
            <person name="Hattori Y."/>
        </authorList>
    </citation>
    <scope>NUCLEOTIDE SEQUENCE [LARGE SCALE GENOMIC DNA]</scope>
    <source>
        <strain evidence="8 9">SB-73</strain>
    </source>
</reference>
<organism evidence="8 9">
    <name type="scientific">Starmerella bacillaris</name>
    <name type="common">Yeast</name>
    <name type="synonym">Candida zemplinina</name>
    <dbReference type="NCBI Taxonomy" id="1247836"/>
    <lineage>
        <taxon>Eukaryota</taxon>
        <taxon>Fungi</taxon>
        <taxon>Dikarya</taxon>
        <taxon>Ascomycota</taxon>
        <taxon>Saccharomycotina</taxon>
        <taxon>Dipodascomycetes</taxon>
        <taxon>Dipodascales</taxon>
        <taxon>Trichomonascaceae</taxon>
        <taxon>Starmerella</taxon>
    </lineage>
</organism>
<keyword evidence="3 5" id="KW-0647">Proteasome</keyword>
<dbReference type="InterPro" id="IPR029055">
    <property type="entry name" value="Ntn_hydrolases_N"/>
</dbReference>
<dbReference type="GO" id="GO:0043161">
    <property type="term" value="P:proteasome-mediated ubiquitin-dependent protein catabolic process"/>
    <property type="evidence" value="ECO:0007669"/>
    <property type="project" value="UniProtKB-ARBA"/>
</dbReference>
<dbReference type="GO" id="GO:0005634">
    <property type="term" value="C:nucleus"/>
    <property type="evidence" value="ECO:0007669"/>
    <property type="project" value="UniProtKB-SubCell"/>
</dbReference>
<dbReference type="AlphaFoldDB" id="A0AAV5RJX8"/>
<keyword evidence="9" id="KW-1185">Reference proteome</keyword>
<dbReference type="Gene3D" id="3.60.20.10">
    <property type="entry name" value="Glutamine Phosphoribosylpyrophosphate, subunit 1, domain 1"/>
    <property type="match status" value="1"/>
</dbReference>
<accession>A0AAV5RJX8</accession>
<evidence type="ECO:0000256" key="3">
    <source>
        <dbReference type="ARBA" id="ARBA00022942"/>
    </source>
</evidence>
<evidence type="ECO:0000313" key="8">
    <source>
        <dbReference type="EMBL" id="GMM51512.1"/>
    </source>
</evidence>
<dbReference type="PANTHER" id="PTHR11599">
    <property type="entry name" value="PROTEASOME SUBUNIT ALPHA/BETA"/>
    <property type="match status" value="1"/>
</dbReference>
<name>A0AAV5RJX8_STABA</name>
<dbReference type="GO" id="GO:0019773">
    <property type="term" value="C:proteasome core complex, alpha-subunit complex"/>
    <property type="evidence" value="ECO:0007669"/>
    <property type="project" value="UniProtKB-UniRule"/>
</dbReference>
<dbReference type="CDD" id="cd03754">
    <property type="entry name" value="proteasome_alpha_type_6"/>
    <property type="match status" value="1"/>
</dbReference>
<evidence type="ECO:0000313" key="9">
    <source>
        <dbReference type="Proteomes" id="UP001362899"/>
    </source>
</evidence>
<protein>
    <recommendedName>
        <fullName evidence="6">Proteasome subunit alpha type</fullName>
    </recommendedName>
</protein>
<dbReference type="Pfam" id="PF10584">
    <property type="entry name" value="Proteasome_A_N"/>
    <property type="match status" value="1"/>
</dbReference>
<dbReference type="SUPFAM" id="SSF56235">
    <property type="entry name" value="N-terminal nucleophile aminohydrolases (Ntn hydrolases)"/>
    <property type="match status" value="1"/>
</dbReference>
<evidence type="ECO:0000256" key="4">
    <source>
        <dbReference type="ARBA" id="ARBA00023242"/>
    </source>
</evidence>
<sequence>MSAAGFDRHITIFSPEGRLYQVEYAFKAIKSTNLTSVALRGKTSSVIVSQKKVGDKLLDPETVTYIFPLSAKLGCVMNGSIADSRALVARARSEALESRHLHGYEMPCDALAKRIANINQVYTQRAYMRPLGVAMTIIGFDDEKGPLVYKVDPAGHYAGYLATSAGQKEQETANWLARKLKNKDHCDGDWKEVVETGIQCLSEVLSVDFRKNDLEIAYVAEDGIFKVLSSDEIEERLVAIAEQD</sequence>
<evidence type="ECO:0000256" key="6">
    <source>
        <dbReference type="RuleBase" id="RU000551"/>
    </source>
</evidence>
<dbReference type="SMART" id="SM00948">
    <property type="entry name" value="Proteasome_A_N"/>
    <property type="match status" value="1"/>
</dbReference>
<comment type="caution">
    <text evidence="8">The sequence shown here is derived from an EMBL/GenBank/DDBJ whole genome shotgun (WGS) entry which is preliminary data.</text>
</comment>
<comment type="similarity">
    <text evidence="5 6">Belongs to the peptidase T1A family.</text>
</comment>
<dbReference type="InterPro" id="IPR034642">
    <property type="entry name" value="Proteasome_subunit_alpha6"/>
</dbReference>
<evidence type="ECO:0000259" key="7">
    <source>
        <dbReference type="PROSITE" id="PS00388"/>
    </source>
</evidence>
<proteinExistence type="inferred from homology"/>
<dbReference type="PROSITE" id="PS51475">
    <property type="entry name" value="PROTEASOME_ALPHA_2"/>
    <property type="match status" value="1"/>
</dbReference>
<comment type="function">
    <text evidence="1">The proteasome degrades poly-ubiquitinated proteins in the cytoplasm and in the nucleus. It is essential for the regulated turnover of proteins and for the removal of misfolded proteins. The proteasome is a multicatalytic proteinase complex that is characterized by its ability to cleave peptides with Arg, Phe, Tyr, Leu, and Glu adjacent to the leaving group at neutral or slightly basic pH. It has an ATP-dependent proteolytic activity.</text>
</comment>
<feature type="domain" description="Proteasome alpha-type subunits" evidence="7">
    <location>
        <begin position="6"/>
        <end position="28"/>
    </location>
</feature>
<gene>
    <name evidence="8" type="ORF">DASB73_024750</name>
</gene>
<evidence type="ECO:0000256" key="1">
    <source>
        <dbReference type="ARBA" id="ARBA00003542"/>
    </source>
</evidence>
<dbReference type="InterPro" id="IPR001353">
    <property type="entry name" value="Proteasome_sua/b"/>
</dbReference>
<dbReference type="InterPro" id="IPR023332">
    <property type="entry name" value="Proteasome_alpha-type"/>
</dbReference>
<dbReference type="InterPro" id="IPR000426">
    <property type="entry name" value="Proteasome_asu_N"/>
</dbReference>
<keyword evidence="4 6" id="KW-0539">Nucleus</keyword>
<dbReference type="InterPro" id="IPR050115">
    <property type="entry name" value="Proteasome_alpha"/>
</dbReference>
<dbReference type="GO" id="GO:0005737">
    <property type="term" value="C:cytoplasm"/>
    <property type="evidence" value="ECO:0007669"/>
    <property type="project" value="UniProtKB-SubCell"/>
</dbReference>
<comment type="subcellular location">
    <subcellularLocation>
        <location evidence="6">Cytoplasm</location>
    </subcellularLocation>
    <subcellularLocation>
        <location evidence="6">Nucleus</location>
    </subcellularLocation>
</comment>
<comment type="subunit">
    <text evidence="6">The 26S proteasome consists of a 20S proteasome core and two 19S regulatory subunits.</text>
</comment>
<evidence type="ECO:0000256" key="5">
    <source>
        <dbReference type="PROSITE-ProRule" id="PRU00808"/>
    </source>
</evidence>
<evidence type="ECO:0000256" key="2">
    <source>
        <dbReference type="ARBA" id="ARBA00022490"/>
    </source>
</evidence>
<dbReference type="GO" id="GO:0010499">
    <property type="term" value="P:proteasomal ubiquitin-independent protein catabolic process"/>
    <property type="evidence" value="ECO:0007669"/>
    <property type="project" value="UniProtKB-ARBA"/>
</dbReference>
<dbReference type="EMBL" id="BTGC01000008">
    <property type="protein sequence ID" value="GMM51512.1"/>
    <property type="molecule type" value="Genomic_DNA"/>
</dbReference>
<dbReference type="Proteomes" id="UP001362899">
    <property type="component" value="Unassembled WGS sequence"/>
</dbReference>
<dbReference type="Pfam" id="PF00227">
    <property type="entry name" value="Proteasome"/>
    <property type="match status" value="1"/>
</dbReference>